<dbReference type="NCBIfam" id="TIGR03696">
    <property type="entry name" value="Rhs_assc_core"/>
    <property type="match status" value="1"/>
</dbReference>
<reference evidence="3 4" key="1">
    <citation type="submission" date="2019-06" db="EMBL/GenBank/DDBJ databases">
        <title>Sequencing the genomes of 1000 actinobacteria strains.</title>
        <authorList>
            <person name="Klenk H.-P."/>
        </authorList>
    </citation>
    <scope>NUCLEOTIDE SEQUENCE [LARGE SCALE GENOMIC DNA]</scope>
    <source>
        <strain evidence="3 4">DSM 46837</strain>
    </source>
</reference>
<evidence type="ECO:0000313" key="3">
    <source>
        <dbReference type="EMBL" id="TQN42635.1"/>
    </source>
</evidence>
<dbReference type="Pfam" id="PF02018">
    <property type="entry name" value="CBM_4_9"/>
    <property type="match status" value="1"/>
</dbReference>
<accession>A0A543PEX2</accession>
<dbReference type="Gene3D" id="2.170.16.10">
    <property type="entry name" value="Hedgehog/Intein (Hint) domain"/>
    <property type="match status" value="1"/>
</dbReference>
<dbReference type="InterPro" id="IPR036844">
    <property type="entry name" value="Hint_dom_sf"/>
</dbReference>
<dbReference type="CDD" id="cd00081">
    <property type="entry name" value="Hint"/>
    <property type="match status" value="1"/>
</dbReference>
<dbReference type="Pfam" id="PF07591">
    <property type="entry name" value="PT-HINT"/>
    <property type="match status" value="1"/>
</dbReference>
<organism evidence="3 4">
    <name type="scientific">Blastococcus colisei</name>
    <dbReference type="NCBI Taxonomy" id="1564162"/>
    <lineage>
        <taxon>Bacteria</taxon>
        <taxon>Bacillati</taxon>
        <taxon>Actinomycetota</taxon>
        <taxon>Actinomycetes</taxon>
        <taxon>Geodermatophilales</taxon>
        <taxon>Geodermatophilaceae</taxon>
        <taxon>Blastococcus</taxon>
    </lineage>
</organism>
<comment type="caution">
    <text evidence="3">The sequence shown here is derived from an EMBL/GenBank/DDBJ whole genome shotgun (WGS) entry which is preliminary data.</text>
</comment>
<keyword evidence="4" id="KW-1185">Reference proteome</keyword>
<dbReference type="PANTHER" id="PTHR32305">
    <property type="match status" value="1"/>
</dbReference>
<dbReference type="EMBL" id="VFQE01000001">
    <property type="protein sequence ID" value="TQN42635.1"/>
    <property type="molecule type" value="Genomic_DNA"/>
</dbReference>
<dbReference type="Gene3D" id="2.180.10.10">
    <property type="entry name" value="RHS repeat-associated core"/>
    <property type="match status" value="1"/>
</dbReference>
<dbReference type="SMART" id="SM00306">
    <property type="entry name" value="HintN"/>
    <property type="match status" value="1"/>
</dbReference>
<dbReference type="PROSITE" id="PS50818">
    <property type="entry name" value="INTEIN_C_TER"/>
    <property type="match status" value="1"/>
</dbReference>
<dbReference type="InterPro" id="IPR003587">
    <property type="entry name" value="Hint_dom_N"/>
</dbReference>
<protein>
    <submittedName>
        <fullName evidence="3">RHS repeat-associated protein</fullName>
    </submittedName>
</protein>
<evidence type="ECO:0000256" key="1">
    <source>
        <dbReference type="ARBA" id="ARBA00022801"/>
    </source>
</evidence>
<dbReference type="InterPro" id="IPR030934">
    <property type="entry name" value="Intein_C"/>
</dbReference>
<name>A0A543PEX2_9ACTN</name>
<dbReference type="Proteomes" id="UP000319865">
    <property type="component" value="Unassembled WGS sequence"/>
</dbReference>
<dbReference type="SUPFAM" id="SSF51294">
    <property type="entry name" value="Hedgehog/intein (Hint) domain"/>
    <property type="match status" value="1"/>
</dbReference>
<dbReference type="Gene3D" id="2.60.120.260">
    <property type="entry name" value="Galactose-binding domain-like"/>
    <property type="match status" value="1"/>
</dbReference>
<keyword evidence="1" id="KW-0378">Hydrolase</keyword>
<dbReference type="PANTHER" id="PTHR32305:SF15">
    <property type="entry name" value="PROTEIN RHSA-RELATED"/>
    <property type="match status" value="1"/>
</dbReference>
<gene>
    <name evidence="3" type="ORF">FHU33_2041</name>
</gene>
<dbReference type="InterPro" id="IPR022385">
    <property type="entry name" value="Rhs_assc_core"/>
</dbReference>
<feature type="domain" description="Hint" evidence="2">
    <location>
        <begin position="1791"/>
        <end position="1905"/>
    </location>
</feature>
<evidence type="ECO:0000259" key="2">
    <source>
        <dbReference type="SMART" id="SM00306"/>
    </source>
</evidence>
<dbReference type="InterPro" id="IPR031325">
    <property type="entry name" value="RHS_repeat"/>
</dbReference>
<dbReference type="GO" id="GO:0016798">
    <property type="term" value="F:hydrolase activity, acting on glycosyl bonds"/>
    <property type="evidence" value="ECO:0007669"/>
    <property type="project" value="InterPro"/>
</dbReference>
<dbReference type="InterPro" id="IPR050708">
    <property type="entry name" value="T6SS_VgrG/RHS"/>
</dbReference>
<sequence length="2046" mass="213621">MRARAHDADGKTFLVFRVHNTTRGTTWQETTPLSSPIVDGFIAPMQIPKGQLANGDKFWWEVWGWDGSATGPSTKSVVWTVDTTAPAAPTVTSTDYPADGDWHGAENQSGSFAFTLPAADPTIAAFIHDLDKAPTATTKRTNVAANTVSISVPEVPKTPGRHVLQVRAVDHAGNVSPLISHVFYVGKGALTSPLEGAQVVRRARLTVKADETLTHAKFQWRRGPDAGAGQDLDLATLSGANGRGLTEAWTALADLGGHATWDAGSTLGFDAGPVQVRALLSSDSQGSTPFQTPWVTVTVTPDAQNAADDDVGPGSVNLLTGDYRLSSTDVDEFGLAVGRTASSRDPRAGLEPQQELLTLSAQQASDKTAFHTNNVTVGVDTTRWHGNNNSLAVTPTGASVSSFAYPGAAGSGAIDGLTAGRTYRITGWIYVPSATGLDPGSTHGLRIVGMYNEGGTWKAQSSNKPTRTDTWQQLTLDFTVPAGTTGPLIRLYNGFSATSKKVFYDDLSVRQVWAPFGPQWSLGVADQATGVAYTSITQPYPDVAAVRLSGGGEVWFTGGGANWWPQPGAESLRLSVTGPGTWRLTEVGGAVSDFKVQSGAKDAQLISTSPPAAAGQTRFMYQVANGQSRLHRMIAPVEPGVDNWPDNPEACTTPTPAAGCEVVELVYAGTTTATASAAGDIAGQATQVKLWSSATPTAVTTAVTAVQYSYDEKGRLRQAWDPRVQPQPLRTSYEYDDDGRVTTLTPPGELPWRFRYGTGGTQSPIGNGDLIDRSSGRLYSVTRASLQPGTADQIGPDTTSTVVYAVPLTRAAGGPYDLDADAMAAWSQQTAPTDATAIFGPEDPPGLTTATATSPGADGYRPAVVHYLDASGREVNTATPAGPDAPAAGFIDTAEYDQYGNVVRSLDATNRLLALGQLPTAATDLAALNLAQADPASRAVALDSVHTYGPEGLDLLRSRGPLVRLAVGDDPDNVQLVHDVSTFAYDEGKPDGVAYRLATTQTDALLIAGSAPEQLVDVEVTKNGYDPIDGASPLGPTSGWKIGQPTKVTFDATGANLSALIRYDGQGRAVESRGIGATGDDARTNIAVYYTAGPNLQRAECGGKPAYAGLPCMSYAAGAVTGHDPSRMADRLPVKHVTGYNRYGSIVSVTESATGPVAGATTTVSRTTVTEYDTADRVLSVTLTGTGAGAGAPVAKTVNRYDPATGDVTVIDGVDQAGSVVSTVKKSFDLLGRMTRYEDGNGGWTTSVFDSFGKPTEVTDSTGSTTSFTYDRAKEPRGFVTSVTDSVAGTISASYGPDGQVTEQTLPGGVGLRVGYDANRTPVSRSYVRTADDVVIAASSALENSAGQMVTHSTPAAKKQYDYDGLGRLVGVQDTIHGTGLCVARAYGYDPRGNRSSLASAASGDSTCADPGNPGGAAVTGNSYTYDSADRLVAESAVDAGAWVYDPLGRITTAPVRGSPGATVVNGFFANDLIASQTIEGVARQTWSLDAIGRFASYRNEAWAVGGDGVAGWQEAVTKVNHYDSDSDSPAWIAEDVSLPDEITRYVDGLDGNLAAETGKTGGRVLQLVDLHGDVMTTLPIRDGADTADWTALQHQTADEFGNPTDLTTGAAVVTDGQSPGKDGRYGWLGGKQRSADALAGVLQMGVRLYDPATGRFWSRDPSPGGNSTAYDYCSADPVNCTDLDGHAGWFSNLVKKAAKKVAKVAEVVATVVPGPIGVAAAAISAGAYAATGNRRKALQMGVTALAAMVPGGGALVKAGFAAARAGGRVAAKVGQTVAKPFRRAPSCRRPNSFTPETGVLMADGTTVPISDVEVGDLVAARDPLTGELTAQPVLDVIVGRGDKHLIEVVTAPVPADLLDDGRVADDDPRADAWTATAKHPIWVEEQGWTDADELAVGDLLQGATGELRIVQDVDDHGWLQDQTVYNLSIANVHTFIVGETGHGITVHNTPPQVCLLSPGPNARASVPATGPRSTQVQKREVDAIGQAHGCHTCGRKTANGRYTPDHQPPTAMANGRAQRLYPHCSRCSRSQGGHVAAHIRRNGGR</sequence>
<dbReference type="InterPro" id="IPR003305">
    <property type="entry name" value="CenC_carb-bd"/>
</dbReference>
<dbReference type="Pfam" id="PF05593">
    <property type="entry name" value="RHS_repeat"/>
    <property type="match status" value="1"/>
</dbReference>
<evidence type="ECO:0000313" key="4">
    <source>
        <dbReference type="Proteomes" id="UP000319865"/>
    </source>
</evidence>
<proteinExistence type="predicted"/>